<comment type="caution">
    <text evidence="13">The sequence shown here is derived from an EMBL/GenBank/DDBJ whole genome shotgun (WGS) entry which is preliminary data.</text>
</comment>
<dbReference type="GO" id="GO:0005921">
    <property type="term" value="C:gap junction"/>
    <property type="evidence" value="ECO:0007669"/>
    <property type="project" value="UniProtKB-SubCell"/>
</dbReference>
<keyword evidence="9 12" id="KW-0406">Ion transport</keyword>
<feature type="transmembrane region" description="Helical" evidence="12">
    <location>
        <begin position="268"/>
        <end position="289"/>
    </location>
</feature>
<proteinExistence type="inferred from homology"/>
<evidence type="ECO:0000256" key="7">
    <source>
        <dbReference type="ARBA" id="ARBA00022949"/>
    </source>
</evidence>
<evidence type="ECO:0000256" key="11">
    <source>
        <dbReference type="ARBA" id="ARBA00023303"/>
    </source>
</evidence>
<comment type="subcellular location">
    <subcellularLocation>
        <location evidence="1">Cell junction</location>
        <location evidence="1">Gap junction</location>
    </subcellularLocation>
    <subcellularLocation>
        <location evidence="2 12">Cell membrane</location>
        <topology evidence="2 12">Multi-pass membrane protein</topology>
    </subcellularLocation>
</comment>
<comment type="caution">
    <text evidence="12">Lacks conserved residue(s) required for the propagation of feature annotation.</text>
</comment>
<sequence>MLKDLDSLKTVIKPEKVCIDNKIFKLHTKLTFILLVGFSLALTCKQYVGEPIECVVHKEPLSKEVMNSYCWIHSTFTVPKWIDGRIGKDVSHPGVSSYTDRDEIKYHSYYQWVCFVLFFQAVLFYIPRYLWKTWERGLIKNMLQSLGNPVLDEETRTKEKKKLAEYLYKSLRHHKSYAVRFFICEALNFVNVFGQIYLMDSFLGGEFTTYGYSVIGFSEMQPEDRGDPMSFVFPKVTKCTFHMFGASGSVQTIDSLCVLALNILNEKIYIFLFFWFGLLSIISGLELVYRACLFCSRTMRLCCLCYNAGFTHHKEIETITQKCDIGDCFILCQLSKNMDLLTFQELIGLVYERLIGKSDSTKKKNGALDQTKVNEEAVTTDYLKVSKECVVEIV</sequence>
<reference evidence="13" key="2">
    <citation type="journal article" date="2023" name="BMC Genomics">
        <title>Pest status, molecular evolution, and epigenetic factors derived from the genome assembly of Frankliniella fusca, a thysanopteran phytovirus vector.</title>
        <authorList>
            <person name="Catto M.A."/>
            <person name="Labadie P.E."/>
            <person name="Jacobson A.L."/>
            <person name="Kennedy G.G."/>
            <person name="Srinivasan R."/>
            <person name="Hunt B.G."/>
        </authorList>
    </citation>
    <scope>NUCLEOTIDE SEQUENCE</scope>
    <source>
        <strain evidence="13">PL_HMW_Pooled</strain>
    </source>
</reference>
<dbReference type="InterPro" id="IPR000990">
    <property type="entry name" value="Innexin"/>
</dbReference>
<evidence type="ECO:0000256" key="10">
    <source>
        <dbReference type="ARBA" id="ARBA00023136"/>
    </source>
</evidence>
<evidence type="ECO:0000256" key="8">
    <source>
        <dbReference type="ARBA" id="ARBA00022989"/>
    </source>
</evidence>
<keyword evidence="7" id="KW-0965">Cell junction</keyword>
<evidence type="ECO:0000313" key="14">
    <source>
        <dbReference type="Proteomes" id="UP001219518"/>
    </source>
</evidence>
<keyword evidence="4" id="KW-1003">Cell membrane</keyword>
<dbReference type="Pfam" id="PF00876">
    <property type="entry name" value="Innexin"/>
    <property type="match status" value="1"/>
</dbReference>
<dbReference type="GO" id="GO:0005886">
    <property type="term" value="C:plasma membrane"/>
    <property type="evidence" value="ECO:0007669"/>
    <property type="project" value="UniProtKB-SubCell"/>
</dbReference>
<feature type="transmembrane region" description="Helical" evidence="12">
    <location>
        <begin position="109"/>
        <end position="131"/>
    </location>
</feature>
<evidence type="ECO:0000313" key="13">
    <source>
        <dbReference type="EMBL" id="KAK3928518.1"/>
    </source>
</evidence>
<dbReference type="PANTHER" id="PTHR11893:SF41">
    <property type="entry name" value="INNEXIN INX2"/>
    <property type="match status" value="1"/>
</dbReference>
<keyword evidence="14" id="KW-1185">Reference proteome</keyword>
<name>A0AAE1LQN8_9NEOP</name>
<evidence type="ECO:0000256" key="12">
    <source>
        <dbReference type="RuleBase" id="RU010713"/>
    </source>
</evidence>
<feature type="transmembrane region" description="Helical" evidence="12">
    <location>
        <begin position="177"/>
        <end position="198"/>
    </location>
</feature>
<evidence type="ECO:0000256" key="6">
    <source>
        <dbReference type="ARBA" id="ARBA00022868"/>
    </source>
</evidence>
<keyword evidence="8 12" id="KW-1133">Transmembrane helix</keyword>
<keyword evidence="5 12" id="KW-0812">Transmembrane</keyword>
<dbReference type="PANTHER" id="PTHR11893">
    <property type="entry name" value="INNEXIN"/>
    <property type="match status" value="1"/>
</dbReference>
<evidence type="ECO:0000256" key="9">
    <source>
        <dbReference type="ARBA" id="ARBA00023065"/>
    </source>
</evidence>
<evidence type="ECO:0000256" key="2">
    <source>
        <dbReference type="ARBA" id="ARBA00004651"/>
    </source>
</evidence>
<dbReference type="AlphaFoldDB" id="A0AAE1LQN8"/>
<dbReference type="GO" id="GO:0007602">
    <property type="term" value="P:phototransduction"/>
    <property type="evidence" value="ECO:0007669"/>
    <property type="project" value="TreeGrafter"/>
</dbReference>
<keyword evidence="10 12" id="KW-0472">Membrane</keyword>
<accession>A0AAE1LQN8</accession>
<dbReference type="Proteomes" id="UP001219518">
    <property type="component" value="Unassembled WGS sequence"/>
</dbReference>
<dbReference type="EMBL" id="JAHWGI010001331">
    <property type="protein sequence ID" value="KAK3928518.1"/>
    <property type="molecule type" value="Genomic_DNA"/>
</dbReference>
<evidence type="ECO:0000256" key="3">
    <source>
        <dbReference type="ARBA" id="ARBA00022448"/>
    </source>
</evidence>
<dbReference type="GO" id="GO:0034220">
    <property type="term" value="P:monoatomic ion transmembrane transport"/>
    <property type="evidence" value="ECO:0007669"/>
    <property type="project" value="UniProtKB-KW"/>
</dbReference>
<comment type="function">
    <text evidence="12">Structural component of the gap junctions.</text>
</comment>
<dbReference type="PRINTS" id="PR01262">
    <property type="entry name" value="INNEXIN"/>
</dbReference>
<evidence type="ECO:0000256" key="4">
    <source>
        <dbReference type="ARBA" id="ARBA00022475"/>
    </source>
</evidence>
<gene>
    <name evidence="12" type="primary">inx</name>
    <name evidence="13" type="ORF">KUF71_016765</name>
</gene>
<evidence type="ECO:0000256" key="5">
    <source>
        <dbReference type="ARBA" id="ARBA00022692"/>
    </source>
</evidence>
<dbReference type="PROSITE" id="PS51013">
    <property type="entry name" value="PANNEXIN"/>
    <property type="match status" value="1"/>
</dbReference>
<organism evidence="13 14">
    <name type="scientific">Frankliniella fusca</name>
    <dbReference type="NCBI Taxonomy" id="407009"/>
    <lineage>
        <taxon>Eukaryota</taxon>
        <taxon>Metazoa</taxon>
        <taxon>Ecdysozoa</taxon>
        <taxon>Arthropoda</taxon>
        <taxon>Hexapoda</taxon>
        <taxon>Insecta</taxon>
        <taxon>Pterygota</taxon>
        <taxon>Neoptera</taxon>
        <taxon>Paraneoptera</taxon>
        <taxon>Thysanoptera</taxon>
        <taxon>Terebrantia</taxon>
        <taxon>Thripoidea</taxon>
        <taxon>Thripidae</taxon>
        <taxon>Frankliniella</taxon>
    </lineage>
</organism>
<reference evidence="13" key="1">
    <citation type="submission" date="2021-07" db="EMBL/GenBank/DDBJ databases">
        <authorList>
            <person name="Catto M.A."/>
            <person name="Jacobson A."/>
            <person name="Kennedy G."/>
            <person name="Labadie P."/>
            <person name="Hunt B.G."/>
            <person name="Srinivasan R."/>
        </authorList>
    </citation>
    <scope>NUCLEOTIDE SEQUENCE</scope>
    <source>
        <strain evidence="13">PL_HMW_Pooled</strain>
        <tissue evidence="13">Head</tissue>
    </source>
</reference>
<dbReference type="GO" id="GO:0005243">
    <property type="term" value="F:gap junction channel activity"/>
    <property type="evidence" value="ECO:0007669"/>
    <property type="project" value="TreeGrafter"/>
</dbReference>
<keyword evidence="11 12" id="KW-0407">Ion channel</keyword>
<keyword evidence="3 12" id="KW-0813">Transport</keyword>
<keyword evidence="6" id="KW-0303">Gap junction</keyword>
<comment type="similarity">
    <text evidence="12">Belongs to the pannexin family.</text>
</comment>
<evidence type="ECO:0000256" key="1">
    <source>
        <dbReference type="ARBA" id="ARBA00004610"/>
    </source>
</evidence>
<protein>
    <recommendedName>
        <fullName evidence="12">Innexin</fullName>
    </recommendedName>
</protein>